<dbReference type="PATRIC" id="fig|1618625.3.peg.622"/>
<keyword evidence="1" id="KW-1133">Transmembrane helix</keyword>
<dbReference type="EMBL" id="LCMQ01000053">
    <property type="protein sequence ID" value="KKU38861.1"/>
    <property type="molecule type" value="Genomic_DNA"/>
</dbReference>
<dbReference type="AlphaFoldDB" id="A0A0G1Q166"/>
<accession>A0A0G1Q166</accession>
<keyword evidence="1" id="KW-0812">Transmembrane</keyword>
<dbReference type="Proteomes" id="UP000034202">
    <property type="component" value="Unassembled WGS sequence"/>
</dbReference>
<proteinExistence type="predicted"/>
<evidence type="ECO:0000313" key="2">
    <source>
        <dbReference type="EMBL" id="KKU38861.1"/>
    </source>
</evidence>
<organism evidence="2 3">
    <name type="scientific">Candidatus Azambacteria bacterium GW2011_GWE2_46_45</name>
    <dbReference type="NCBI Taxonomy" id="1618625"/>
    <lineage>
        <taxon>Bacteria</taxon>
        <taxon>Candidatus Azamiibacteriota</taxon>
    </lineage>
</organism>
<comment type="caution">
    <text evidence="2">The sequence shown here is derived from an EMBL/GenBank/DDBJ whole genome shotgun (WGS) entry which is preliminary data.</text>
</comment>
<protein>
    <submittedName>
        <fullName evidence="2">Uncharacterized protein</fullName>
    </submittedName>
</protein>
<gene>
    <name evidence="2" type="ORF">UX55_C0053G0003</name>
</gene>
<evidence type="ECO:0000313" key="3">
    <source>
        <dbReference type="Proteomes" id="UP000034202"/>
    </source>
</evidence>
<name>A0A0G1Q166_9BACT</name>
<feature type="transmembrane region" description="Helical" evidence="1">
    <location>
        <begin position="117"/>
        <end position="134"/>
    </location>
</feature>
<keyword evidence="1" id="KW-0472">Membrane</keyword>
<feature type="transmembrane region" description="Helical" evidence="1">
    <location>
        <begin position="51"/>
        <end position="75"/>
    </location>
</feature>
<evidence type="ECO:0000256" key="1">
    <source>
        <dbReference type="SAM" id="Phobius"/>
    </source>
</evidence>
<reference evidence="2 3" key="1">
    <citation type="journal article" date="2015" name="Nature">
        <title>rRNA introns, odd ribosomes, and small enigmatic genomes across a large radiation of phyla.</title>
        <authorList>
            <person name="Brown C.T."/>
            <person name="Hug L.A."/>
            <person name="Thomas B.C."/>
            <person name="Sharon I."/>
            <person name="Castelle C.J."/>
            <person name="Singh A."/>
            <person name="Wilkins M.J."/>
            <person name="Williams K.H."/>
            <person name="Banfield J.F."/>
        </authorList>
    </citation>
    <scope>NUCLEOTIDE SEQUENCE [LARGE SCALE GENOMIC DNA]</scope>
</reference>
<sequence length="176" mass="19387">MFIGFCANDGEFWTKKSARAKNALSCRAKRGLVAKNQKFAMIQDMIRKNSISFVGGFILIVFALAAFSGMGVFWAAGAPDGAMAGCPFSHGSAMCAMNAIEHIATWKALFTALPQKSAALLAILIFIFAAAFSAPRRESPADKSLNAFRRFFLIFRPVFDYLREIFSRGILHPKIY</sequence>